<dbReference type="PANTHER" id="PTHR46111:SF1">
    <property type="entry name" value="RIBOSOMAL RNA SMALL SUBUNIT METHYLTRANSFERASE I"/>
    <property type="match status" value="1"/>
</dbReference>
<dbReference type="InterPro" id="IPR014777">
    <property type="entry name" value="4pyrrole_Mease_sub1"/>
</dbReference>
<dbReference type="STRING" id="747682.MALL_0395"/>
<name>D4XWN3_9BACT</name>
<proteinExistence type="inferred from homology"/>
<evidence type="ECO:0000313" key="8">
    <source>
        <dbReference type="EMBL" id="EFF41201.1"/>
    </source>
</evidence>
<dbReference type="PROSITE" id="PS01296">
    <property type="entry name" value="RSMI"/>
    <property type="match status" value="1"/>
</dbReference>
<comment type="similarity">
    <text evidence="6">Belongs to the methyltransferase superfamily. RsmI family.</text>
</comment>
<dbReference type="Gene3D" id="3.40.1010.10">
    <property type="entry name" value="Cobalt-precorrin-4 Transmethylase, Domain 1"/>
    <property type="match status" value="1"/>
</dbReference>
<evidence type="ECO:0000256" key="2">
    <source>
        <dbReference type="ARBA" id="ARBA00022552"/>
    </source>
</evidence>
<keyword evidence="4 6" id="KW-0808">Transferase</keyword>
<dbReference type="OrthoDB" id="9809084at2"/>
<keyword evidence="9" id="KW-1185">Reference proteome</keyword>
<dbReference type="SUPFAM" id="SSF53790">
    <property type="entry name" value="Tetrapyrrole methylase"/>
    <property type="match status" value="1"/>
</dbReference>
<sequence length="238" mass="26768">MTKLFIVGTPIGNLEDITLRALRILKEVDVIACEDTRVTLKLLNHFEISGKKLITYNNFNEGNGAKGILKLIEENNLKVALVSDAGMPVVSDPGFELIRQAIKSNVKFELIPGVSASICAFTLSSFSNTFTFHGFIKDKTQQRINQLNSLDEQAHIFFVSPHKLLGTLEDIDSVFAQNADVFLGKELTKLHEEHYRGSAQELLNIFKEKDSIKGEFTMVLKTIKIKKNKYSKYSKNND</sequence>
<dbReference type="HAMAP" id="MF_01877">
    <property type="entry name" value="16SrRNA_methyltr_I"/>
    <property type="match status" value="1"/>
</dbReference>
<evidence type="ECO:0000256" key="5">
    <source>
        <dbReference type="ARBA" id="ARBA00022691"/>
    </source>
</evidence>
<comment type="caution">
    <text evidence="8">The sequence shown here is derived from an EMBL/GenBank/DDBJ whole genome shotgun (WGS) entry which is preliminary data.</text>
</comment>
<evidence type="ECO:0000313" key="9">
    <source>
        <dbReference type="Proteomes" id="UP000004757"/>
    </source>
</evidence>
<feature type="domain" description="Tetrapyrrole methylase" evidence="7">
    <location>
        <begin position="3"/>
        <end position="202"/>
    </location>
</feature>
<dbReference type="InterPro" id="IPR035996">
    <property type="entry name" value="4pyrrol_Methylase_sf"/>
</dbReference>
<protein>
    <recommendedName>
        <fullName evidence="6">Ribosomal RNA small subunit methyltransferase I</fullName>
        <ecNumber evidence="6">2.1.1.198</ecNumber>
    </recommendedName>
    <alternativeName>
        <fullName evidence="6">16S rRNA 2'-O-ribose C1402 methyltransferase</fullName>
    </alternativeName>
    <alternativeName>
        <fullName evidence="6">rRNA (cytidine-2'-O-)-methyltransferase RsmI</fullName>
    </alternativeName>
</protein>
<dbReference type="eggNOG" id="COG0313">
    <property type="taxonomic scope" value="Bacteria"/>
</dbReference>
<dbReference type="EMBL" id="ADNC01000027">
    <property type="protein sequence ID" value="EFF41201.1"/>
    <property type="molecule type" value="Genomic_DNA"/>
</dbReference>
<keyword evidence="5 6" id="KW-0949">S-adenosyl-L-methionine</keyword>
<dbReference type="NCBIfam" id="TIGR00096">
    <property type="entry name" value="16S rRNA (cytidine(1402)-2'-O)-methyltransferase"/>
    <property type="match status" value="1"/>
</dbReference>
<evidence type="ECO:0000256" key="4">
    <source>
        <dbReference type="ARBA" id="ARBA00022679"/>
    </source>
</evidence>
<dbReference type="PIRSF" id="PIRSF005917">
    <property type="entry name" value="MTase_YraL"/>
    <property type="match status" value="1"/>
</dbReference>
<dbReference type="FunFam" id="3.40.1010.10:FF:000007">
    <property type="entry name" value="Ribosomal RNA small subunit methyltransferase I"/>
    <property type="match status" value="1"/>
</dbReference>
<dbReference type="GO" id="GO:0005737">
    <property type="term" value="C:cytoplasm"/>
    <property type="evidence" value="ECO:0007669"/>
    <property type="project" value="UniProtKB-SubCell"/>
</dbReference>
<comment type="subcellular location">
    <subcellularLocation>
        <location evidence="6">Cytoplasm</location>
    </subcellularLocation>
</comment>
<dbReference type="InterPro" id="IPR000878">
    <property type="entry name" value="4pyrrol_Mease"/>
</dbReference>
<organism evidence="8 9">
    <name type="scientific">Mycoplasmopsis alligatoris A21JP2</name>
    <dbReference type="NCBI Taxonomy" id="747682"/>
    <lineage>
        <taxon>Bacteria</taxon>
        <taxon>Bacillati</taxon>
        <taxon>Mycoplasmatota</taxon>
        <taxon>Mycoplasmoidales</taxon>
        <taxon>Metamycoplasmataceae</taxon>
        <taxon>Mycoplasmopsis</taxon>
    </lineage>
</organism>
<comment type="catalytic activity">
    <reaction evidence="6">
        <text>cytidine(1402) in 16S rRNA + S-adenosyl-L-methionine = 2'-O-methylcytidine(1402) in 16S rRNA + S-adenosyl-L-homocysteine + H(+)</text>
        <dbReference type="Rhea" id="RHEA:42924"/>
        <dbReference type="Rhea" id="RHEA-COMP:10285"/>
        <dbReference type="Rhea" id="RHEA-COMP:10286"/>
        <dbReference type="ChEBI" id="CHEBI:15378"/>
        <dbReference type="ChEBI" id="CHEBI:57856"/>
        <dbReference type="ChEBI" id="CHEBI:59789"/>
        <dbReference type="ChEBI" id="CHEBI:74495"/>
        <dbReference type="ChEBI" id="CHEBI:82748"/>
        <dbReference type="EC" id="2.1.1.198"/>
    </reaction>
</comment>
<dbReference type="InterPro" id="IPR018063">
    <property type="entry name" value="SAM_MeTrfase_RsmI_CS"/>
</dbReference>
<dbReference type="EC" id="2.1.1.198" evidence="6"/>
<accession>D4XWN3</accession>
<evidence type="ECO:0000256" key="6">
    <source>
        <dbReference type="HAMAP-Rule" id="MF_01877"/>
    </source>
</evidence>
<evidence type="ECO:0000256" key="1">
    <source>
        <dbReference type="ARBA" id="ARBA00022490"/>
    </source>
</evidence>
<evidence type="ECO:0000259" key="7">
    <source>
        <dbReference type="Pfam" id="PF00590"/>
    </source>
</evidence>
<keyword evidence="3 6" id="KW-0489">Methyltransferase</keyword>
<dbReference type="Gene3D" id="3.30.950.10">
    <property type="entry name" value="Methyltransferase, Cobalt-precorrin-4 Transmethylase, Domain 2"/>
    <property type="match status" value="1"/>
</dbReference>
<keyword evidence="2 6" id="KW-0698">rRNA processing</keyword>
<dbReference type="PANTHER" id="PTHR46111">
    <property type="entry name" value="RIBOSOMAL RNA SMALL SUBUNIT METHYLTRANSFERASE I"/>
    <property type="match status" value="1"/>
</dbReference>
<dbReference type="RefSeq" id="WP_005683820.1">
    <property type="nucleotide sequence ID" value="NZ_ADNC01000027.1"/>
</dbReference>
<evidence type="ECO:0000256" key="3">
    <source>
        <dbReference type="ARBA" id="ARBA00022603"/>
    </source>
</evidence>
<dbReference type="InterPro" id="IPR008189">
    <property type="entry name" value="rRNA_ssu_MeTfrase_I"/>
</dbReference>
<dbReference type="GO" id="GO:0070677">
    <property type="term" value="F:rRNA (cytosine-2'-O-)-methyltransferase activity"/>
    <property type="evidence" value="ECO:0007669"/>
    <property type="project" value="UniProtKB-UniRule"/>
</dbReference>
<reference evidence="8 9" key="1">
    <citation type="submission" date="2010-03" db="EMBL/GenBank/DDBJ databases">
        <authorList>
            <person name="Glass J.I."/>
            <person name="Benders G.A."/>
            <person name="Durkin A.S."/>
            <person name="Farmerie W.G."/>
            <person name="Hlavinka K."/>
            <person name="Hostetler J."/>
            <person name="Jackson J."/>
            <person name="May M.A."/>
            <person name="Miller R.H."/>
            <person name="Paralanov V."/>
            <person name="Radune D."/>
            <person name="Szczypinski B."/>
            <person name="Brown D.R."/>
        </authorList>
    </citation>
    <scope>NUCLEOTIDE SEQUENCE [LARGE SCALE GENOMIC DNA]</scope>
    <source>
        <strain evidence="8 9">A21JP2</strain>
    </source>
</reference>
<comment type="function">
    <text evidence="6">Catalyzes the 2'-O-methylation of the ribose of cytidine 1402 (C1402) in 16S rRNA.</text>
</comment>
<dbReference type="CDD" id="cd11648">
    <property type="entry name" value="RsmI"/>
    <property type="match status" value="1"/>
</dbReference>
<dbReference type="Proteomes" id="UP000004757">
    <property type="component" value="Unassembled WGS sequence"/>
</dbReference>
<gene>
    <name evidence="8" type="primary">yraL</name>
    <name evidence="6" type="synonym">rsmI</name>
    <name evidence="8" type="ORF">MALL_0395</name>
</gene>
<dbReference type="AlphaFoldDB" id="D4XWN3"/>
<keyword evidence="1 6" id="KW-0963">Cytoplasm</keyword>
<dbReference type="Pfam" id="PF00590">
    <property type="entry name" value="TP_methylase"/>
    <property type="match status" value="1"/>
</dbReference>
<dbReference type="InterPro" id="IPR014776">
    <property type="entry name" value="4pyrrole_Mease_sub2"/>
</dbReference>